<feature type="compositionally biased region" description="Polar residues" evidence="1">
    <location>
        <begin position="91"/>
        <end position="111"/>
    </location>
</feature>
<name>A0A8J4FFF9_9CHLO</name>
<dbReference type="AlphaFoldDB" id="A0A8J4FFF9"/>
<reference evidence="2" key="1">
    <citation type="journal article" date="2021" name="Proc. Natl. Acad. Sci. U.S.A.">
        <title>Three genomes in the algal genus Volvox reveal the fate of a haploid sex-determining region after a transition to homothallism.</title>
        <authorList>
            <person name="Yamamoto K."/>
            <person name="Hamaji T."/>
            <person name="Kawai-Toyooka H."/>
            <person name="Matsuzaki R."/>
            <person name="Takahashi F."/>
            <person name="Nishimura Y."/>
            <person name="Kawachi M."/>
            <person name="Noguchi H."/>
            <person name="Minakuchi Y."/>
            <person name="Umen J.G."/>
            <person name="Toyoda A."/>
            <person name="Nozaki H."/>
        </authorList>
    </citation>
    <scope>NUCLEOTIDE SEQUENCE</scope>
    <source>
        <strain evidence="2">NIES-3780</strain>
    </source>
</reference>
<evidence type="ECO:0000256" key="1">
    <source>
        <dbReference type="SAM" id="MobiDB-lite"/>
    </source>
</evidence>
<organism evidence="2 3">
    <name type="scientific">Volvox africanus</name>
    <dbReference type="NCBI Taxonomy" id="51714"/>
    <lineage>
        <taxon>Eukaryota</taxon>
        <taxon>Viridiplantae</taxon>
        <taxon>Chlorophyta</taxon>
        <taxon>core chlorophytes</taxon>
        <taxon>Chlorophyceae</taxon>
        <taxon>CS clade</taxon>
        <taxon>Chlamydomonadales</taxon>
        <taxon>Volvocaceae</taxon>
        <taxon>Volvox</taxon>
    </lineage>
</organism>
<feature type="region of interest" description="Disordered" evidence="1">
    <location>
        <begin position="84"/>
        <end position="127"/>
    </location>
</feature>
<keyword evidence="3" id="KW-1185">Reference proteome</keyword>
<accession>A0A8J4FFF9</accession>
<comment type="caution">
    <text evidence="2">The sequence shown here is derived from an EMBL/GenBank/DDBJ whole genome shotgun (WGS) entry which is preliminary data.</text>
</comment>
<proteinExistence type="predicted"/>
<evidence type="ECO:0000313" key="2">
    <source>
        <dbReference type="EMBL" id="GIL68770.1"/>
    </source>
</evidence>
<protein>
    <submittedName>
        <fullName evidence="2">Uncharacterized protein</fullName>
    </submittedName>
</protein>
<gene>
    <name evidence="2" type="ORF">Vafri_22017</name>
</gene>
<dbReference type="Proteomes" id="UP000747399">
    <property type="component" value="Unassembled WGS sequence"/>
</dbReference>
<sequence>MTSTELLPRLERVLAEIPGLTNEQRNRARTLFLRHAPGDRELVMKQSDKSLAGYLKACLEHDRDYFYMLQQLCKGLLSWPQDGVYHREDPVSSNEDSGRLNSGPLQEPDNSNLRRRNVRSTVRGAAL</sequence>
<dbReference type="EMBL" id="BNCO01000129">
    <property type="protein sequence ID" value="GIL68770.1"/>
    <property type="molecule type" value="Genomic_DNA"/>
</dbReference>
<evidence type="ECO:0000313" key="3">
    <source>
        <dbReference type="Proteomes" id="UP000747399"/>
    </source>
</evidence>